<dbReference type="AlphaFoldDB" id="A0A7X2P1Y3"/>
<evidence type="ECO:0000256" key="1">
    <source>
        <dbReference type="ARBA" id="ARBA00023015"/>
    </source>
</evidence>
<evidence type="ECO:0000256" key="2">
    <source>
        <dbReference type="ARBA" id="ARBA00023125"/>
    </source>
</evidence>
<dbReference type="InterPro" id="IPR009057">
    <property type="entry name" value="Homeodomain-like_sf"/>
</dbReference>
<sequence length="287" mass="34558">MHKQTYRYEAIKYPSNEDVFFNVLWHNRDYTAPHWHNGLEILYLLEGSEDCYLGEEECIRMKKGDFLVINSRVVHSVQCPRQCKEMLIQIPYPMMKRFIPQIDGLEFVCEKITGRKHRMDTFMVERALSALVELHPFRSPEETLEFYSRMYHLLAVLVKDFSVSVTSDKMEISEKYMERLGMITSYVKEHYTEEISLQEIARLVSLNPDYFTRFFKKYMGMTFLDYVNSVRMEHVVRDLQRTDLSVQKLLEIHGFTNYKLFMKMYKSRFESTPGKMRRYRKEQKIED</sequence>
<dbReference type="InterPro" id="IPR018060">
    <property type="entry name" value="HTH_AraC"/>
</dbReference>
<dbReference type="Gene3D" id="1.10.10.60">
    <property type="entry name" value="Homeodomain-like"/>
    <property type="match status" value="2"/>
</dbReference>
<gene>
    <name evidence="5" type="ORF">FYJ57_04510</name>
</gene>
<dbReference type="PANTHER" id="PTHR43280:SF2">
    <property type="entry name" value="HTH-TYPE TRANSCRIPTIONAL REGULATOR EXSA"/>
    <property type="match status" value="1"/>
</dbReference>
<evidence type="ECO:0000313" key="5">
    <source>
        <dbReference type="EMBL" id="MST66013.1"/>
    </source>
</evidence>
<dbReference type="Gene3D" id="2.60.120.10">
    <property type="entry name" value="Jelly Rolls"/>
    <property type="match status" value="1"/>
</dbReference>
<feature type="domain" description="HTH araC/xylS-type" evidence="4">
    <location>
        <begin position="181"/>
        <end position="279"/>
    </location>
</feature>
<dbReference type="Pfam" id="PF07883">
    <property type="entry name" value="Cupin_2"/>
    <property type="match status" value="1"/>
</dbReference>
<dbReference type="InterPro" id="IPR018062">
    <property type="entry name" value="HTH_AraC-typ_CS"/>
</dbReference>
<dbReference type="GO" id="GO:0003700">
    <property type="term" value="F:DNA-binding transcription factor activity"/>
    <property type="evidence" value="ECO:0007669"/>
    <property type="project" value="InterPro"/>
</dbReference>
<evidence type="ECO:0000256" key="3">
    <source>
        <dbReference type="ARBA" id="ARBA00023163"/>
    </source>
</evidence>
<dbReference type="InterPro" id="IPR011051">
    <property type="entry name" value="RmlC_Cupin_sf"/>
</dbReference>
<evidence type="ECO:0000313" key="6">
    <source>
        <dbReference type="Proteomes" id="UP000440513"/>
    </source>
</evidence>
<organism evidence="5 6">
    <name type="scientific">Oliverpabstia intestinalis</name>
    <dbReference type="NCBI Taxonomy" id="2606633"/>
    <lineage>
        <taxon>Bacteria</taxon>
        <taxon>Bacillati</taxon>
        <taxon>Bacillota</taxon>
        <taxon>Clostridia</taxon>
        <taxon>Lachnospirales</taxon>
        <taxon>Lachnospiraceae</taxon>
        <taxon>Oliverpabstia</taxon>
    </lineage>
</organism>
<dbReference type="SUPFAM" id="SSF46689">
    <property type="entry name" value="Homeodomain-like"/>
    <property type="match status" value="2"/>
</dbReference>
<name>A0A7X2P1Y3_9FIRM</name>
<proteinExistence type="predicted"/>
<dbReference type="PROSITE" id="PS00041">
    <property type="entry name" value="HTH_ARAC_FAMILY_1"/>
    <property type="match status" value="1"/>
</dbReference>
<comment type="caution">
    <text evidence="5">The sequence shown here is derived from an EMBL/GenBank/DDBJ whole genome shotgun (WGS) entry which is preliminary data.</text>
</comment>
<dbReference type="EMBL" id="VUMS01000006">
    <property type="protein sequence ID" value="MST66013.1"/>
    <property type="molecule type" value="Genomic_DNA"/>
</dbReference>
<dbReference type="RefSeq" id="WP_154431684.1">
    <property type="nucleotide sequence ID" value="NZ_VUMS01000006.1"/>
</dbReference>
<dbReference type="InterPro" id="IPR013096">
    <property type="entry name" value="Cupin_2"/>
</dbReference>
<protein>
    <submittedName>
        <fullName evidence="5">AraC family transcriptional regulator</fullName>
    </submittedName>
</protein>
<keyword evidence="2" id="KW-0238">DNA-binding</keyword>
<keyword evidence="1" id="KW-0805">Transcription regulation</keyword>
<dbReference type="Pfam" id="PF12833">
    <property type="entry name" value="HTH_18"/>
    <property type="match status" value="1"/>
</dbReference>
<dbReference type="SMART" id="SM00342">
    <property type="entry name" value="HTH_ARAC"/>
    <property type="match status" value="1"/>
</dbReference>
<dbReference type="Proteomes" id="UP000440513">
    <property type="component" value="Unassembled WGS sequence"/>
</dbReference>
<dbReference type="InterPro" id="IPR014710">
    <property type="entry name" value="RmlC-like_jellyroll"/>
</dbReference>
<accession>A0A7X2P1Y3</accession>
<dbReference type="GO" id="GO:0043565">
    <property type="term" value="F:sequence-specific DNA binding"/>
    <property type="evidence" value="ECO:0007669"/>
    <property type="project" value="InterPro"/>
</dbReference>
<dbReference type="PROSITE" id="PS01124">
    <property type="entry name" value="HTH_ARAC_FAMILY_2"/>
    <property type="match status" value="1"/>
</dbReference>
<evidence type="ECO:0000259" key="4">
    <source>
        <dbReference type="PROSITE" id="PS01124"/>
    </source>
</evidence>
<dbReference type="SUPFAM" id="SSF51182">
    <property type="entry name" value="RmlC-like cupins"/>
    <property type="match status" value="1"/>
</dbReference>
<keyword evidence="3" id="KW-0804">Transcription</keyword>
<dbReference type="PANTHER" id="PTHR43280">
    <property type="entry name" value="ARAC-FAMILY TRANSCRIPTIONAL REGULATOR"/>
    <property type="match status" value="1"/>
</dbReference>
<keyword evidence="6" id="KW-1185">Reference proteome</keyword>
<reference evidence="5 6" key="1">
    <citation type="submission" date="2019-08" db="EMBL/GenBank/DDBJ databases">
        <title>In-depth cultivation of the pig gut microbiome towards novel bacterial diversity and tailored functional studies.</title>
        <authorList>
            <person name="Wylensek D."/>
            <person name="Hitch T.C.A."/>
            <person name="Clavel T."/>
        </authorList>
    </citation>
    <scope>NUCLEOTIDE SEQUENCE [LARGE SCALE GENOMIC DNA]</scope>
    <source>
        <strain evidence="5 6">BSM-380-WT-5A</strain>
    </source>
</reference>